<protein>
    <submittedName>
        <fullName evidence="1">4425_t:CDS:1</fullName>
    </submittedName>
</protein>
<comment type="caution">
    <text evidence="1">The sequence shown here is derived from an EMBL/GenBank/DDBJ whole genome shotgun (WGS) entry which is preliminary data.</text>
</comment>
<gene>
    <name evidence="1" type="ORF">DHETER_LOCUS2785</name>
</gene>
<reference evidence="1" key="1">
    <citation type="submission" date="2021-06" db="EMBL/GenBank/DDBJ databases">
        <authorList>
            <person name="Kallberg Y."/>
            <person name="Tangrot J."/>
            <person name="Rosling A."/>
        </authorList>
    </citation>
    <scope>NUCLEOTIDE SEQUENCE</scope>
    <source>
        <strain evidence="1">IL203A</strain>
    </source>
</reference>
<keyword evidence="2" id="KW-1185">Reference proteome</keyword>
<evidence type="ECO:0000313" key="1">
    <source>
        <dbReference type="EMBL" id="CAG8496067.1"/>
    </source>
</evidence>
<sequence>MSDKNLNSSNRFINYHPHDYLPYRTPPNNSLYLPPFNPPLRDNDLEYYIPPVQNGPSFISQNNSTINYQPNPMYVSNKGITGKIVGESTKKTIDVPSDEETIEEIIDETVDEMIDETVDESELEDSNNSTLWSHPDINKLLGILAVNWELYKSNKTKFCATAAIKLGKNKTGTQVKTKLQNLKTKYSNERKEVTGKATSKWPYLEKMDRLFGSRENINPDYLIWSLSSDEKDKAIGMKEERAKEKTSAAFARIDFEREKFNKEFKEKVTERQNRIDLEREKLKMENERLTKQMEMDHKLQMAELEFKYKCKKDSEIEEND</sequence>
<proteinExistence type="predicted"/>
<evidence type="ECO:0000313" key="2">
    <source>
        <dbReference type="Proteomes" id="UP000789702"/>
    </source>
</evidence>
<dbReference type="EMBL" id="CAJVPU010002167">
    <property type="protein sequence ID" value="CAG8496067.1"/>
    <property type="molecule type" value="Genomic_DNA"/>
</dbReference>
<accession>A0ACA9KVC9</accession>
<organism evidence="1 2">
    <name type="scientific">Dentiscutata heterogama</name>
    <dbReference type="NCBI Taxonomy" id="1316150"/>
    <lineage>
        <taxon>Eukaryota</taxon>
        <taxon>Fungi</taxon>
        <taxon>Fungi incertae sedis</taxon>
        <taxon>Mucoromycota</taxon>
        <taxon>Glomeromycotina</taxon>
        <taxon>Glomeromycetes</taxon>
        <taxon>Diversisporales</taxon>
        <taxon>Gigasporaceae</taxon>
        <taxon>Dentiscutata</taxon>
    </lineage>
</organism>
<name>A0ACA9KVC9_9GLOM</name>
<dbReference type="Proteomes" id="UP000789702">
    <property type="component" value="Unassembled WGS sequence"/>
</dbReference>